<evidence type="ECO:0000256" key="1">
    <source>
        <dbReference type="SAM" id="MobiDB-lite"/>
    </source>
</evidence>
<accession>A0ABT9W0K9</accession>
<proteinExistence type="predicted"/>
<feature type="region of interest" description="Disordered" evidence="1">
    <location>
        <begin position="141"/>
        <end position="165"/>
    </location>
</feature>
<dbReference type="InterPro" id="IPR036779">
    <property type="entry name" value="LysM_dom_sf"/>
</dbReference>
<dbReference type="Gene3D" id="3.10.350.10">
    <property type="entry name" value="LysM domain"/>
    <property type="match status" value="2"/>
</dbReference>
<organism evidence="3 4">
    <name type="scientific">Caldalkalibacillus horti</name>
    <dbReference type="NCBI Taxonomy" id="77523"/>
    <lineage>
        <taxon>Bacteria</taxon>
        <taxon>Bacillati</taxon>
        <taxon>Bacillota</taxon>
        <taxon>Bacilli</taxon>
        <taxon>Bacillales</taxon>
        <taxon>Bacillaceae</taxon>
        <taxon>Caldalkalibacillus</taxon>
    </lineage>
</organism>
<dbReference type="PROSITE" id="PS51782">
    <property type="entry name" value="LYSM"/>
    <property type="match status" value="2"/>
</dbReference>
<feature type="domain" description="LysM" evidence="2">
    <location>
        <begin position="93"/>
        <end position="136"/>
    </location>
</feature>
<dbReference type="Proteomes" id="UP001235840">
    <property type="component" value="Unassembled WGS sequence"/>
</dbReference>
<sequence>MSKFFYLLKSKRSLFQLFCTLGFIYLLSFSFVQPIQAEMNDHIHEVENGDTLWGIAQFYKVDVNELKQMNQLTTDIIYVGQNLLIPTTLTDSESYIVQEGDSLWKIADRFHLDIQDLQELNKLDSSVLQIGQVLLLPNENNRLEEEKLPDPKEDQEDKDTSTTLNSTAFLRGLRERLGNLSYNPTFSYTSYHWLQQNRLQSQSTESRSFEENRLSQDSVFTRGLGYMGATYPWYKSELDEQAISKHDHDKKSTITVSSMTPLVEDIGASDQSIDQYSGSESENEATQQVLQASEEDIELLARIIEAEAEGEPYLGKVAVGSVVLNRVEDDWFPDSIEEVIYQRVNKVYQFSPVGNGRINRVTPSEESFDAAKEALSGEDPTDGSLYFYNAKISSDKWIRTRTVVTEIGQHKFAH</sequence>
<evidence type="ECO:0000313" key="4">
    <source>
        <dbReference type="Proteomes" id="UP001235840"/>
    </source>
</evidence>
<name>A0ABT9W0K9_9BACI</name>
<evidence type="ECO:0000259" key="2">
    <source>
        <dbReference type="PROSITE" id="PS51782"/>
    </source>
</evidence>
<dbReference type="PANTHER" id="PTHR33734">
    <property type="entry name" value="LYSM DOMAIN-CONTAINING GPI-ANCHORED PROTEIN 2"/>
    <property type="match status" value="1"/>
</dbReference>
<evidence type="ECO:0000313" key="3">
    <source>
        <dbReference type="EMBL" id="MDQ0166798.1"/>
    </source>
</evidence>
<dbReference type="Gene3D" id="6.20.240.60">
    <property type="match status" value="1"/>
</dbReference>
<dbReference type="InterPro" id="IPR042047">
    <property type="entry name" value="SleB_dom1"/>
</dbReference>
<dbReference type="CDD" id="cd00118">
    <property type="entry name" value="LysM"/>
    <property type="match status" value="2"/>
</dbReference>
<reference evidence="3 4" key="1">
    <citation type="submission" date="2023-07" db="EMBL/GenBank/DDBJ databases">
        <title>Genomic Encyclopedia of Type Strains, Phase IV (KMG-IV): sequencing the most valuable type-strain genomes for metagenomic binning, comparative biology and taxonomic classification.</title>
        <authorList>
            <person name="Goeker M."/>
        </authorList>
    </citation>
    <scope>NUCLEOTIDE SEQUENCE [LARGE SCALE GENOMIC DNA]</scope>
    <source>
        <strain evidence="3 4">DSM 12751</strain>
    </source>
</reference>
<comment type="caution">
    <text evidence="3">The sequence shown here is derived from an EMBL/GenBank/DDBJ whole genome shotgun (WGS) entry which is preliminary data.</text>
</comment>
<protein>
    <submittedName>
        <fullName evidence="3">Spore germination cell wall hydrolase CwlJ-like protein/LysM repeat protein</fullName>
    </submittedName>
</protein>
<keyword evidence="4" id="KW-1185">Reference proteome</keyword>
<gene>
    <name evidence="3" type="ORF">J2S11_002714</name>
</gene>
<dbReference type="PANTHER" id="PTHR33734:SF22">
    <property type="entry name" value="MEMBRANE-BOUND LYTIC MUREIN TRANSGLYCOSYLASE D"/>
    <property type="match status" value="1"/>
</dbReference>
<dbReference type="SMART" id="SM00257">
    <property type="entry name" value="LysM"/>
    <property type="match status" value="2"/>
</dbReference>
<dbReference type="Pfam" id="PF07486">
    <property type="entry name" value="Hydrolase_2"/>
    <property type="match status" value="1"/>
</dbReference>
<dbReference type="InterPro" id="IPR011105">
    <property type="entry name" value="Cell_wall_hydrolase_SleB"/>
</dbReference>
<feature type="domain" description="LysM" evidence="2">
    <location>
        <begin position="42"/>
        <end position="85"/>
    </location>
</feature>
<dbReference type="SUPFAM" id="SSF54106">
    <property type="entry name" value="LysM domain"/>
    <property type="match status" value="2"/>
</dbReference>
<feature type="compositionally biased region" description="Basic and acidic residues" evidence="1">
    <location>
        <begin position="141"/>
        <end position="152"/>
    </location>
</feature>
<dbReference type="RefSeq" id="WP_307395282.1">
    <property type="nucleotide sequence ID" value="NZ_BAAADK010000047.1"/>
</dbReference>
<dbReference type="EMBL" id="JAUSTY010000010">
    <property type="protein sequence ID" value="MDQ0166798.1"/>
    <property type="molecule type" value="Genomic_DNA"/>
</dbReference>
<dbReference type="Pfam" id="PF01476">
    <property type="entry name" value="LysM"/>
    <property type="match status" value="2"/>
</dbReference>
<dbReference type="Gene3D" id="1.10.10.2520">
    <property type="entry name" value="Cell wall hydrolase SleB, domain 1"/>
    <property type="match status" value="1"/>
</dbReference>
<dbReference type="InterPro" id="IPR018392">
    <property type="entry name" value="LysM"/>
</dbReference>